<feature type="compositionally biased region" description="Polar residues" evidence="1">
    <location>
        <begin position="1"/>
        <end position="10"/>
    </location>
</feature>
<sequence length="54" mass="5913">MRKSVVQNYSIGPATFGYPPQHNPSDQHGCNAERPRPGECFAPPSPPLSFECLV</sequence>
<organism evidence="2 3">
    <name type="scientific">Colletotrichum zoysiae</name>
    <dbReference type="NCBI Taxonomy" id="1216348"/>
    <lineage>
        <taxon>Eukaryota</taxon>
        <taxon>Fungi</taxon>
        <taxon>Dikarya</taxon>
        <taxon>Ascomycota</taxon>
        <taxon>Pezizomycotina</taxon>
        <taxon>Sordariomycetes</taxon>
        <taxon>Hypocreomycetidae</taxon>
        <taxon>Glomerellales</taxon>
        <taxon>Glomerellaceae</taxon>
        <taxon>Colletotrichum</taxon>
        <taxon>Colletotrichum graminicola species complex</taxon>
    </lineage>
</organism>
<keyword evidence="3" id="KW-1185">Reference proteome</keyword>
<accession>A0AAD9HJK3</accession>
<proteinExistence type="predicted"/>
<comment type="caution">
    <text evidence="2">The sequence shown here is derived from an EMBL/GenBank/DDBJ whole genome shotgun (WGS) entry which is preliminary data.</text>
</comment>
<feature type="region of interest" description="Disordered" evidence="1">
    <location>
        <begin position="1"/>
        <end position="38"/>
    </location>
</feature>
<evidence type="ECO:0000313" key="3">
    <source>
        <dbReference type="Proteomes" id="UP001232148"/>
    </source>
</evidence>
<dbReference type="Proteomes" id="UP001232148">
    <property type="component" value="Unassembled WGS sequence"/>
</dbReference>
<name>A0AAD9HJK3_9PEZI</name>
<evidence type="ECO:0000256" key="1">
    <source>
        <dbReference type="SAM" id="MobiDB-lite"/>
    </source>
</evidence>
<gene>
    <name evidence="2" type="ORF">LX32DRAFT_638198</name>
</gene>
<dbReference type="EMBL" id="MU842852">
    <property type="protein sequence ID" value="KAK2030316.1"/>
    <property type="molecule type" value="Genomic_DNA"/>
</dbReference>
<evidence type="ECO:0000313" key="2">
    <source>
        <dbReference type="EMBL" id="KAK2030316.1"/>
    </source>
</evidence>
<reference evidence="2" key="1">
    <citation type="submission" date="2021-06" db="EMBL/GenBank/DDBJ databases">
        <title>Comparative genomics, transcriptomics and evolutionary studies reveal genomic signatures of adaptation to plant cell wall in hemibiotrophic fungi.</title>
        <authorList>
            <consortium name="DOE Joint Genome Institute"/>
            <person name="Baroncelli R."/>
            <person name="Diaz J.F."/>
            <person name="Benocci T."/>
            <person name="Peng M."/>
            <person name="Battaglia E."/>
            <person name="Haridas S."/>
            <person name="Andreopoulos W."/>
            <person name="Labutti K."/>
            <person name="Pangilinan J."/>
            <person name="Floch G.L."/>
            <person name="Makela M.R."/>
            <person name="Henrissat B."/>
            <person name="Grigoriev I.V."/>
            <person name="Crouch J.A."/>
            <person name="De Vries R.P."/>
            <person name="Sukno S.A."/>
            <person name="Thon M.R."/>
        </authorList>
    </citation>
    <scope>NUCLEOTIDE SEQUENCE</scope>
    <source>
        <strain evidence="2">MAFF235873</strain>
    </source>
</reference>
<protein>
    <submittedName>
        <fullName evidence="2">Uncharacterized protein</fullName>
    </submittedName>
</protein>
<dbReference type="AlphaFoldDB" id="A0AAD9HJK3"/>